<protein>
    <submittedName>
        <fullName evidence="7">Cystathionine gamma-synthase</fullName>
        <ecNumber evidence="7">2.5.1.48</ecNumber>
    </submittedName>
</protein>
<dbReference type="FunFam" id="3.90.1150.10:FF:000033">
    <property type="entry name" value="Cystathionine gamma-synthase"/>
    <property type="match status" value="1"/>
</dbReference>
<dbReference type="GO" id="GO:0004123">
    <property type="term" value="F:cystathionine gamma-lyase activity"/>
    <property type="evidence" value="ECO:0007669"/>
    <property type="project" value="TreeGrafter"/>
</dbReference>
<keyword evidence="3 5" id="KW-0663">Pyridoxal phosphate</keyword>
<dbReference type="Pfam" id="PF01053">
    <property type="entry name" value="Cys_Met_Meta_PP"/>
    <property type="match status" value="1"/>
</dbReference>
<dbReference type="EC" id="2.5.1.48" evidence="7"/>
<dbReference type="InterPro" id="IPR015421">
    <property type="entry name" value="PyrdxlP-dep_Trfase_major"/>
</dbReference>
<dbReference type="GO" id="GO:0019346">
    <property type="term" value="P:transsulfuration"/>
    <property type="evidence" value="ECO:0007669"/>
    <property type="project" value="InterPro"/>
</dbReference>
<accession>A0A9X3RS35</accession>
<comment type="caution">
    <text evidence="7">The sequence shown here is derived from an EMBL/GenBank/DDBJ whole genome shotgun (WGS) entry which is preliminary data.</text>
</comment>
<dbReference type="PROSITE" id="PS00868">
    <property type="entry name" value="CYS_MET_METAB_PP"/>
    <property type="match status" value="1"/>
</dbReference>
<evidence type="ECO:0000313" key="8">
    <source>
        <dbReference type="Proteomes" id="UP001146505"/>
    </source>
</evidence>
<keyword evidence="4" id="KW-0028">Amino-acid biosynthesis</keyword>
<dbReference type="InterPro" id="IPR000277">
    <property type="entry name" value="Cys/Met-Metab_PyrdxlP-dep_enz"/>
</dbReference>
<dbReference type="RefSeq" id="WP_269955175.1">
    <property type="nucleotide sequence ID" value="NZ_JAKMUV010000013.1"/>
</dbReference>
<dbReference type="GO" id="GO:0009086">
    <property type="term" value="P:methionine biosynthetic process"/>
    <property type="evidence" value="ECO:0007669"/>
    <property type="project" value="UniProtKB-KW"/>
</dbReference>
<name>A0A9X3RS35_9CORY</name>
<keyword evidence="8" id="KW-1185">Reference proteome</keyword>
<dbReference type="InterPro" id="IPR015424">
    <property type="entry name" value="PyrdxlP-dep_Trfase"/>
</dbReference>
<evidence type="ECO:0000313" key="7">
    <source>
        <dbReference type="EMBL" id="MCZ9305661.1"/>
    </source>
</evidence>
<keyword evidence="7" id="KW-0808">Transferase</keyword>
<dbReference type="PANTHER" id="PTHR11808">
    <property type="entry name" value="TRANS-SULFURATION ENZYME FAMILY MEMBER"/>
    <property type="match status" value="1"/>
</dbReference>
<dbReference type="GeneID" id="301813698"/>
<sequence length="387" mass="41432">MAHNTDAIHAGYEPDEFMGSINVPIYASTTFAQNAPNDLRGGYEYGRVANPTVDSLARTIAALEGGKHGRIYSSGMAATDHLLRVLLRPGDHLIMGHDAYGGTYRLIATAFKDWNVDFTVVDTTDAEAVRAALTPKTKLVWLETPTNPLLAVSDVAAIAEVLADECGSDAPTRPKLIVDNTFCSPYLQRPLDQGADVVLHSTTKYIGGHSDVVGGAIVSNDAQLDEDLDFLLGGAGPIASPFDAYLNARGLKTLGVRMDRHCSNAQAIAEYLDGRDEVATVLYPGLPQHPGHEVAKRQSTGKGFGGMISVRFHSEEAALKFCQSTKLICLAESLGGVESLLEHPATMTHQSVTGSQLEVPRDLVRISIGIEDLEDLLADVAQALEQL</sequence>
<evidence type="ECO:0000256" key="5">
    <source>
        <dbReference type="PIRSR" id="PIRSR001434-2"/>
    </source>
</evidence>
<dbReference type="PIRSF" id="PIRSF001434">
    <property type="entry name" value="CGS"/>
    <property type="match status" value="1"/>
</dbReference>
<dbReference type="InterPro" id="IPR054542">
    <property type="entry name" value="Cys_met_metab_PP"/>
</dbReference>
<keyword evidence="4" id="KW-0486">Methionine biosynthesis</keyword>
<proteinExistence type="inferred from homology"/>
<dbReference type="CDD" id="cd00614">
    <property type="entry name" value="CGS_like"/>
    <property type="match status" value="1"/>
</dbReference>
<dbReference type="GO" id="GO:0019343">
    <property type="term" value="P:cysteine biosynthetic process via cystathionine"/>
    <property type="evidence" value="ECO:0007669"/>
    <property type="project" value="TreeGrafter"/>
</dbReference>
<evidence type="ECO:0000256" key="3">
    <source>
        <dbReference type="ARBA" id="ARBA00022898"/>
    </source>
</evidence>
<comment type="similarity">
    <text evidence="2 6">Belongs to the trans-sulfuration enzymes family.</text>
</comment>
<dbReference type="Gene3D" id="3.40.640.10">
    <property type="entry name" value="Type I PLP-dependent aspartate aminotransferase-like (Major domain)"/>
    <property type="match status" value="1"/>
</dbReference>
<evidence type="ECO:0000256" key="4">
    <source>
        <dbReference type="ARBA" id="ARBA00023167"/>
    </source>
</evidence>
<dbReference type="GO" id="GO:0030170">
    <property type="term" value="F:pyridoxal phosphate binding"/>
    <property type="evidence" value="ECO:0007669"/>
    <property type="project" value="InterPro"/>
</dbReference>
<comment type="cofactor">
    <cofactor evidence="1 6">
        <name>pyridoxal 5'-phosphate</name>
        <dbReference type="ChEBI" id="CHEBI:597326"/>
    </cofactor>
</comment>
<dbReference type="NCBIfam" id="NF005871">
    <property type="entry name" value="PRK07811.1"/>
    <property type="match status" value="1"/>
</dbReference>
<dbReference type="EMBL" id="JAKMUV010000013">
    <property type="protein sequence ID" value="MCZ9305661.1"/>
    <property type="molecule type" value="Genomic_DNA"/>
</dbReference>
<dbReference type="SUPFAM" id="SSF53383">
    <property type="entry name" value="PLP-dependent transferases"/>
    <property type="match status" value="1"/>
</dbReference>
<dbReference type="GO" id="GO:0005737">
    <property type="term" value="C:cytoplasm"/>
    <property type="evidence" value="ECO:0007669"/>
    <property type="project" value="TreeGrafter"/>
</dbReference>
<dbReference type="FunFam" id="3.40.640.10:FF:000009">
    <property type="entry name" value="Cystathionine gamma-synthase homolog"/>
    <property type="match status" value="1"/>
</dbReference>
<dbReference type="InterPro" id="IPR015422">
    <property type="entry name" value="PyrdxlP-dep_Trfase_small"/>
</dbReference>
<dbReference type="Proteomes" id="UP001146505">
    <property type="component" value="Unassembled WGS sequence"/>
</dbReference>
<feature type="modified residue" description="N6-(pyridoxal phosphate)lysine" evidence="5">
    <location>
        <position position="204"/>
    </location>
</feature>
<reference evidence="7" key="1">
    <citation type="submission" date="2022-02" db="EMBL/GenBank/DDBJ databases">
        <title>Corynebacterium sp. from urogenital microbiome.</title>
        <authorList>
            <person name="Cappelli E.A."/>
            <person name="Ribeiro T.G."/>
            <person name="Peixe L."/>
        </authorList>
    </citation>
    <scope>NUCLEOTIDE SEQUENCE</scope>
    <source>
        <strain evidence="7">C9Ua_112</strain>
    </source>
</reference>
<dbReference type="PANTHER" id="PTHR11808:SF15">
    <property type="entry name" value="CYSTATHIONINE GAMMA-LYASE"/>
    <property type="match status" value="1"/>
</dbReference>
<dbReference type="GO" id="GO:0003962">
    <property type="term" value="F:cystathionine gamma-synthase activity"/>
    <property type="evidence" value="ECO:0007669"/>
    <property type="project" value="UniProtKB-EC"/>
</dbReference>
<evidence type="ECO:0000256" key="2">
    <source>
        <dbReference type="ARBA" id="ARBA00009077"/>
    </source>
</evidence>
<dbReference type="Gene3D" id="3.90.1150.10">
    <property type="entry name" value="Aspartate Aminotransferase, domain 1"/>
    <property type="match status" value="1"/>
</dbReference>
<organism evidence="7 8">
    <name type="scientific">Corynebacterium macclintockiae</name>
    <dbReference type="NCBI Taxonomy" id="2913501"/>
    <lineage>
        <taxon>Bacteria</taxon>
        <taxon>Bacillati</taxon>
        <taxon>Actinomycetota</taxon>
        <taxon>Actinomycetes</taxon>
        <taxon>Mycobacteriales</taxon>
        <taxon>Corynebacteriaceae</taxon>
        <taxon>Corynebacterium</taxon>
    </lineage>
</organism>
<evidence type="ECO:0000256" key="6">
    <source>
        <dbReference type="RuleBase" id="RU362118"/>
    </source>
</evidence>
<dbReference type="AlphaFoldDB" id="A0A9X3RS35"/>
<evidence type="ECO:0000256" key="1">
    <source>
        <dbReference type="ARBA" id="ARBA00001933"/>
    </source>
</evidence>
<gene>
    <name evidence="7" type="ORF">L8U58_09030</name>
</gene>